<protein>
    <submittedName>
        <fullName evidence="2">Uncharacterized protein</fullName>
    </submittedName>
</protein>
<evidence type="ECO:0000256" key="1">
    <source>
        <dbReference type="SAM" id="MobiDB-lite"/>
    </source>
</evidence>
<evidence type="ECO:0000313" key="2">
    <source>
        <dbReference type="EMBL" id="TWJ11517.1"/>
    </source>
</evidence>
<reference evidence="2 3" key="1">
    <citation type="journal article" date="2013" name="Stand. Genomic Sci.">
        <title>Genomic Encyclopedia of Type Strains, Phase I: The one thousand microbial genomes (KMG-I) project.</title>
        <authorList>
            <person name="Kyrpides N.C."/>
            <person name="Woyke T."/>
            <person name="Eisen J.A."/>
            <person name="Garrity G."/>
            <person name="Lilburn T.G."/>
            <person name="Beck B.J."/>
            <person name="Whitman W.B."/>
            <person name="Hugenholtz P."/>
            <person name="Klenk H.P."/>
        </authorList>
    </citation>
    <scope>NUCLEOTIDE SEQUENCE [LARGE SCALE GENOMIC DNA]</scope>
    <source>
        <strain evidence="2 3">DSM 45044</strain>
    </source>
</reference>
<dbReference type="EMBL" id="VLLL01000006">
    <property type="protein sequence ID" value="TWJ11517.1"/>
    <property type="molecule type" value="Genomic_DNA"/>
</dbReference>
<gene>
    <name evidence="2" type="ORF">LX16_2240</name>
</gene>
<dbReference type="AlphaFoldDB" id="A0A562V142"/>
<dbReference type="Proteomes" id="UP000321617">
    <property type="component" value="Unassembled WGS sequence"/>
</dbReference>
<name>A0A562V142_9ACTN</name>
<accession>A0A562V142</accession>
<sequence>MPRCGAWGACAACASTRCGRGSSISLGLLRPSPTAASTSRWAAVPFLECLPCRRDGDGTGRPAGTRPGWSPGFRRRPARIGTGGPLWQCGADARPPSPAFGRPGAAASHPGDVDGASKERGPGEGDGRPAERDDAPIDLGGRHSSSPWRRAYGPMWGCVEAEARGLWITRRLWTDPGWPRRHAAMRHVDTSTRRVARHPDTPMFHVKHRGPRVCEGVSGNRPGALRQRAAMAVLLRSA</sequence>
<proteinExistence type="predicted"/>
<organism evidence="2 3">
    <name type="scientific">Stackebrandtia albiflava</name>
    <dbReference type="NCBI Taxonomy" id="406432"/>
    <lineage>
        <taxon>Bacteria</taxon>
        <taxon>Bacillati</taxon>
        <taxon>Actinomycetota</taxon>
        <taxon>Actinomycetes</taxon>
        <taxon>Glycomycetales</taxon>
        <taxon>Glycomycetaceae</taxon>
        <taxon>Stackebrandtia</taxon>
    </lineage>
</organism>
<evidence type="ECO:0000313" key="3">
    <source>
        <dbReference type="Proteomes" id="UP000321617"/>
    </source>
</evidence>
<feature type="compositionally biased region" description="Basic and acidic residues" evidence="1">
    <location>
        <begin position="111"/>
        <end position="135"/>
    </location>
</feature>
<keyword evidence="3" id="KW-1185">Reference proteome</keyword>
<comment type="caution">
    <text evidence="2">The sequence shown here is derived from an EMBL/GenBank/DDBJ whole genome shotgun (WGS) entry which is preliminary data.</text>
</comment>
<feature type="region of interest" description="Disordered" evidence="1">
    <location>
        <begin position="55"/>
        <end position="146"/>
    </location>
</feature>